<reference evidence="1 2" key="1">
    <citation type="submission" date="2013-11" db="EMBL/GenBank/DDBJ databases">
        <title>The Genome Sequence of Phytophthora parasitica P1569.</title>
        <authorList>
            <consortium name="The Broad Institute Genomics Platform"/>
            <person name="Russ C."/>
            <person name="Tyler B."/>
            <person name="Panabieres F."/>
            <person name="Shan W."/>
            <person name="Tripathy S."/>
            <person name="Grunwald N."/>
            <person name="Machado M."/>
            <person name="Johnson C.S."/>
            <person name="Arredondo F."/>
            <person name="Hong C."/>
            <person name="Coffey M."/>
            <person name="Young S.K."/>
            <person name="Zeng Q."/>
            <person name="Gargeya S."/>
            <person name="Fitzgerald M."/>
            <person name="Abouelleil A."/>
            <person name="Alvarado L."/>
            <person name="Chapman S.B."/>
            <person name="Gainer-Dewar J."/>
            <person name="Goldberg J."/>
            <person name="Griggs A."/>
            <person name="Gujja S."/>
            <person name="Hansen M."/>
            <person name="Howarth C."/>
            <person name="Imamovic A."/>
            <person name="Ireland A."/>
            <person name="Larimer J."/>
            <person name="McCowan C."/>
            <person name="Murphy C."/>
            <person name="Pearson M."/>
            <person name="Poon T.W."/>
            <person name="Priest M."/>
            <person name="Roberts A."/>
            <person name="Saif S."/>
            <person name="Shea T."/>
            <person name="Sykes S."/>
            <person name="Wortman J."/>
            <person name="Nusbaum C."/>
            <person name="Birren B."/>
        </authorList>
    </citation>
    <scope>NUCLEOTIDE SEQUENCE [LARGE SCALE GENOMIC DNA]</scope>
    <source>
        <strain evidence="1 2">P1569</strain>
    </source>
</reference>
<name>V9E054_PHYNI</name>
<evidence type="ECO:0000313" key="1">
    <source>
        <dbReference type="EMBL" id="ETI32469.1"/>
    </source>
</evidence>
<proteinExistence type="predicted"/>
<protein>
    <submittedName>
        <fullName evidence="1">Uncharacterized protein</fullName>
    </submittedName>
</protein>
<keyword evidence="2" id="KW-1185">Reference proteome</keyword>
<gene>
    <name evidence="1" type="ORF">F443_20733</name>
</gene>
<dbReference type="AlphaFoldDB" id="V9E054"/>
<organism evidence="1 2">
    <name type="scientific">Phytophthora nicotianae P1569</name>
    <dbReference type="NCBI Taxonomy" id="1317065"/>
    <lineage>
        <taxon>Eukaryota</taxon>
        <taxon>Sar</taxon>
        <taxon>Stramenopiles</taxon>
        <taxon>Oomycota</taxon>
        <taxon>Peronosporomycetes</taxon>
        <taxon>Peronosporales</taxon>
        <taxon>Peronosporaceae</taxon>
        <taxon>Phytophthora</taxon>
    </lineage>
</organism>
<comment type="caution">
    <text evidence="1">The sequence shown here is derived from an EMBL/GenBank/DDBJ whole genome shotgun (WGS) entry which is preliminary data.</text>
</comment>
<evidence type="ECO:0000313" key="2">
    <source>
        <dbReference type="Proteomes" id="UP000018721"/>
    </source>
</evidence>
<dbReference type="HOGENOM" id="CLU_3243371_0_0_1"/>
<dbReference type="Proteomes" id="UP000018721">
    <property type="component" value="Unassembled WGS sequence"/>
</dbReference>
<sequence>MPELSRRSASQLTSTTRSCSVIAGSEKFHSPNIIVLHALGGVH</sequence>
<dbReference type="EMBL" id="ANIZ01003637">
    <property type="protein sequence ID" value="ETI32469.1"/>
    <property type="molecule type" value="Genomic_DNA"/>
</dbReference>
<accession>V9E054</accession>